<dbReference type="SUPFAM" id="SSF81837">
    <property type="entry name" value="BEACH domain"/>
    <property type="match status" value="1"/>
</dbReference>
<dbReference type="PROSITE" id="PS50082">
    <property type="entry name" value="WD_REPEATS_2"/>
    <property type="match status" value="1"/>
</dbReference>
<organism evidence="4 5">
    <name type="scientific">Pristionchus mayeri</name>
    <dbReference type="NCBI Taxonomy" id="1317129"/>
    <lineage>
        <taxon>Eukaryota</taxon>
        <taxon>Metazoa</taxon>
        <taxon>Ecdysozoa</taxon>
        <taxon>Nematoda</taxon>
        <taxon>Chromadorea</taxon>
        <taxon>Rhabditida</taxon>
        <taxon>Rhabditina</taxon>
        <taxon>Diplogasteromorpha</taxon>
        <taxon>Diplogasteroidea</taxon>
        <taxon>Neodiplogasteridae</taxon>
        <taxon>Pristionchus</taxon>
    </lineage>
</organism>
<dbReference type="InterPro" id="IPR036322">
    <property type="entry name" value="WD40_repeat_dom_sf"/>
</dbReference>
<proteinExistence type="predicted"/>
<dbReference type="Pfam" id="PF00400">
    <property type="entry name" value="WD40"/>
    <property type="match status" value="2"/>
</dbReference>
<name>A0AAN4ZHQ9_9BILA</name>
<evidence type="ECO:0000313" key="5">
    <source>
        <dbReference type="Proteomes" id="UP001328107"/>
    </source>
</evidence>
<dbReference type="PANTHER" id="PTHR46866:SF1">
    <property type="entry name" value="GH12955P"/>
    <property type="match status" value="1"/>
</dbReference>
<dbReference type="SMART" id="SM01026">
    <property type="entry name" value="Beach"/>
    <property type="match status" value="1"/>
</dbReference>
<keyword evidence="1" id="KW-0853">WD repeat</keyword>
<dbReference type="InterPro" id="IPR000409">
    <property type="entry name" value="BEACH_dom"/>
</dbReference>
<accession>A0AAN4ZHQ9</accession>
<dbReference type="Pfam" id="PF02138">
    <property type="entry name" value="Beach"/>
    <property type="match status" value="1"/>
</dbReference>
<feature type="repeat" description="WD" evidence="1">
    <location>
        <begin position="1201"/>
        <end position="1242"/>
    </location>
</feature>
<evidence type="ECO:0000313" key="4">
    <source>
        <dbReference type="EMBL" id="GMR41527.1"/>
    </source>
</evidence>
<keyword evidence="5" id="KW-1185">Reference proteome</keyword>
<dbReference type="PANTHER" id="PTHR46866">
    <property type="entry name" value="GH12955P"/>
    <property type="match status" value="1"/>
</dbReference>
<evidence type="ECO:0000259" key="3">
    <source>
        <dbReference type="SMART" id="SM01026"/>
    </source>
</evidence>
<dbReference type="SMART" id="SM00320">
    <property type="entry name" value="WD40"/>
    <property type="match status" value="3"/>
</dbReference>
<feature type="compositionally biased region" description="Low complexity" evidence="2">
    <location>
        <begin position="632"/>
        <end position="653"/>
    </location>
</feature>
<dbReference type="Gene3D" id="2.130.10.10">
    <property type="entry name" value="YVTN repeat-like/Quinoprotein amine dehydrogenase"/>
    <property type="match status" value="2"/>
</dbReference>
<feature type="domain" description="BEACH" evidence="3">
    <location>
        <begin position="248"/>
        <end position="488"/>
    </location>
</feature>
<dbReference type="InterPro" id="IPR036372">
    <property type="entry name" value="BEACH_dom_sf"/>
</dbReference>
<dbReference type="EMBL" id="BTRK01000003">
    <property type="protein sequence ID" value="GMR41527.1"/>
    <property type="molecule type" value="Genomic_DNA"/>
</dbReference>
<dbReference type="Proteomes" id="UP001328107">
    <property type="component" value="Unassembled WGS sequence"/>
</dbReference>
<comment type="caution">
    <text evidence="4">The sequence shown here is derived from an EMBL/GenBank/DDBJ whole genome shotgun (WGS) entry which is preliminary data.</text>
</comment>
<sequence>MVSGYEARVRAVLGEVISSLSSLNKQGSKLEITLNDGSLYRCSARMLCRADRPLKDCDLRLFLNCDGEPFSDCGEMDPDVVIGGLPLPDDLSDDDPSVWQRVWRTFSVRFGASCALVDIVADEAALTIRPPHVFPHLISTSLVVVSADWVITVVDTPNPTHPLTTVLRYAHYNIDRHSQETNWLLAGIMECFQQLSSRSCFPVYSTTLFRVDDCLWVWTDPLDALLATKKRLPNAPEESRDARLEDAQEAWRTRKLSNLDYLLLLNDFAGRERGDPYNHPVVPWVVDFSSESSGWRPLNRTKFRLNKGDDQLMEMFKREPAHHVPEQLSDIGYMSLRARVESRETLCKHVRSNWEPREYPSSVHRLYEWTPEECIPELYEDPRILVSSHVDMPDLEVPSFAGDGSPEGFISWHRAKLESDEVSAHLHEWIDLAFGYQLSGDAAVRALNVPLSSVRKRSIGTTAAAVKAADWFMLHGFVQLFSRPHPKRLPREGELSQQKNLLGLNPLYQGILRGEGISFQSIKKEEPTSGKEDDGDSLVTMYKRMLAKHRQRSATRDRCIQSLIVMIIESCLPAHCFDLHPSHVHYEWRLERARKLLRNHTGALPRQLRSALVRLLRAASFEDEPLSPSPPRSSHAARAASSRSATPSGPAPSKDTVEEADRTARKRRSLSIPPLKDLHFFLLYTLSIPSEVISIHDKTAIFYAYNVLRKHSLAGGDEKHTQQALHSEIEALRRAMLQTSRRRFHPLHPIIVRLMLGALADTVSSITTVNRLFPVACRIFASSSLDVLLQPLKRLLLNETTVKLVDRRFLTQLSIAYGARRFLEDCVPTLVEAVAARNLDRSIVAKESIMWLTRRYGPVCCARFLSSNLLRILASCYEPLRLPQGCKQTNVYTDVFRVPLDGDSTGARVEGALSEIALNFSTTFVTMQYLPFCVDVVEGASRRLSNQLEPALIAALRILRISCRAMNDGQLMNYLEDFIAERILNRLAVLVCCESSAFSTPDARALVAARTLSSLLEIALRVGPDNARMYMKAPLEKMVETMTGLYEAGDDLELVPSRGGSAVLQSAFPLPFVRSMISRFSAEWGVPLLSSFCSMPACIVPYLTPTAPTTTSGGQATTPMLARNQLMMASSSTGNRLFSLSSGVSAALSPPMMATSSSVGGAGSDSSGSLSSLWCARVSAAVCGSGAKYSPRLDHLSLCSFTGHSSTVTALAVVSNENSFVSGSSDKTVRLWTVNADRDSTSCQYTYKGHSKSVADVCLLSTNAIASTDGMIQIWDPFRGAGLLSLDWSTVTSSTEGGGVTLTSSSSSSSGAASINRLANLDRHCLLAASSLHSYVKLLDLRAGGWVADLHCLKGAGLGRAVAADESGRRVAVALSSGVMVMMDVRTGRVLSSVQGNGTHPTGIKFMPWIDAPSSTTVSSPIVAGVGSSSCLVLSDADEGTVVYSRALKVLRRLPDAATVTAVDEDRQLLMTAHAGNNVRLYCGAELSLETRLRSDVLSGQISAAARFPLNDAWLFGTSNGTIKLMC</sequence>
<dbReference type="InterPro" id="IPR015943">
    <property type="entry name" value="WD40/YVTN_repeat-like_dom_sf"/>
</dbReference>
<feature type="region of interest" description="Disordered" evidence="2">
    <location>
        <begin position="623"/>
        <end position="668"/>
    </location>
</feature>
<protein>
    <recommendedName>
        <fullName evidence="3">BEACH domain-containing protein</fullName>
    </recommendedName>
</protein>
<evidence type="ECO:0000256" key="1">
    <source>
        <dbReference type="PROSITE-ProRule" id="PRU00221"/>
    </source>
</evidence>
<gene>
    <name evidence="4" type="ORF">PMAYCL1PPCAC_11722</name>
</gene>
<dbReference type="SUPFAM" id="SSF50978">
    <property type="entry name" value="WD40 repeat-like"/>
    <property type="match status" value="1"/>
</dbReference>
<dbReference type="InterPro" id="IPR001680">
    <property type="entry name" value="WD40_rpt"/>
</dbReference>
<evidence type="ECO:0000256" key="2">
    <source>
        <dbReference type="SAM" id="MobiDB-lite"/>
    </source>
</evidence>
<dbReference type="PROSITE" id="PS50294">
    <property type="entry name" value="WD_REPEATS_REGION"/>
    <property type="match status" value="1"/>
</dbReference>
<dbReference type="Gene3D" id="1.10.1540.10">
    <property type="entry name" value="BEACH domain"/>
    <property type="match status" value="1"/>
</dbReference>
<reference evidence="5" key="1">
    <citation type="submission" date="2022-10" db="EMBL/GenBank/DDBJ databases">
        <title>Genome assembly of Pristionchus species.</title>
        <authorList>
            <person name="Yoshida K."/>
            <person name="Sommer R.J."/>
        </authorList>
    </citation>
    <scope>NUCLEOTIDE SEQUENCE [LARGE SCALE GENOMIC DNA]</scope>
    <source>
        <strain evidence="5">RS5460</strain>
    </source>
</reference>